<name>A0AAN7T1B3_9EURO</name>
<reference evidence="1 2" key="1">
    <citation type="submission" date="2023-08" db="EMBL/GenBank/DDBJ databases">
        <title>Black Yeasts Isolated from many extreme environments.</title>
        <authorList>
            <person name="Coleine C."/>
            <person name="Stajich J.E."/>
            <person name="Selbmann L."/>
        </authorList>
    </citation>
    <scope>NUCLEOTIDE SEQUENCE [LARGE SCALE GENOMIC DNA]</scope>
    <source>
        <strain evidence="1 2">CCFEE 5910</strain>
    </source>
</reference>
<protein>
    <recommendedName>
        <fullName evidence="3">F-box domain-containing protein</fullName>
    </recommendedName>
</protein>
<keyword evidence="2" id="KW-1185">Reference proteome</keyword>
<dbReference type="AlphaFoldDB" id="A0AAN7T1B3"/>
<dbReference type="EMBL" id="JAVRRJ010000003">
    <property type="protein sequence ID" value="KAK5086688.1"/>
    <property type="molecule type" value="Genomic_DNA"/>
</dbReference>
<proteinExistence type="predicted"/>
<dbReference type="Proteomes" id="UP001309876">
    <property type="component" value="Unassembled WGS sequence"/>
</dbReference>
<evidence type="ECO:0000313" key="2">
    <source>
        <dbReference type="Proteomes" id="UP001309876"/>
    </source>
</evidence>
<accession>A0AAN7T1B3</accession>
<evidence type="ECO:0008006" key="3">
    <source>
        <dbReference type="Google" id="ProtNLM"/>
    </source>
</evidence>
<gene>
    <name evidence="1" type="ORF">LTR05_003856</name>
</gene>
<organism evidence="1 2">
    <name type="scientific">Lithohypha guttulata</name>
    <dbReference type="NCBI Taxonomy" id="1690604"/>
    <lineage>
        <taxon>Eukaryota</taxon>
        <taxon>Fungi</taxon>
        <taxon>Dikarya</taxon>
        <taxon>Ascomycota</taxon>
        <taxon>Pezizomycotina</taxon>
        <taxon>Eurotiomycetes</taxon>
        <taxon>Chaetothyriomycetidae</taxon>
        <taxon>Chaetothyriales</taxon>
        <taxon>Trichomeriaceae</taxon>
        <taxon>Lithohypha</taxon>
    </lineage>
</organism>
<evidence type="ECO:0000313" key="1">
    <source>
        <dbReference type="EMBL" id="KAK5086688.1"/>
    </source>
</evidence>
<comment type="caution">
    <text evidence="1">The sequence shown here is derived from an EMBL/GenBank/DDBJ whole genome shotgun (WGS) entry which is preliminary data.</text>
</comment>
<sequence>MCFARAYQQYKLYLNTVSSPTISMGINDIPDEMLLMILAFVPYQACEGLTTLKLVNKRFLAITQMHSLKCQTIENQFAEIAAIYGLDDAVRMENIGLQGAAELTEEVNKAVKKLSLVGDKAVHCCMLEYGVILLDIYLTITEQFLIQDEGIDQRMMFALRASQNVFGTYGAASVRLVLARAFDILCPADSPVVVVMDSISVAFNSTGRGYLPKLSPMLKVRAFELGVLVVLENRDFHNLIMEGTFIEDDADVAMTSRLYFIVTLGTLEHKRRAVLKKDAEYEAQATRLQYLDGYRWRILSLPDQALRETKTIDNVSTLSTPVDKEYACDRDTRNAFDKMTICEITNHLNPRFLREARDLLEDEAKATLAGTELHGLTMPESFMDELEILVALT</sequence>